<evidence type="ECO:0000259" key="1">
    <source>
        <dbReference type="Pfam" id="PF13460"/>
    </source>
</evidence>
<gene>
    <name evidence="2" type="ORF">EHS25_005469</name>
</gene>
<protein>
    <recommendedName>
        <fullName evidence="1">NAD(P)-binding domain-containing protein</fullName>
    </recommendedName>
</protein>
<dbReference type="OrthoDB" id="10254604at2759"/>
<dbReference type="PANTHER" id="PTHR15020">
    <property type="entry name" value="FLAVIN REDUCTASE-RELATED"/>
    <property type="match status" value="1"/>
</dbReference>
<reference evidence="2 3" key="1">
    <citation type="submission" date="2018-11" db="EMBL/GenBank/DDBJ databases">
        <title>Genome sequence of Saitozyma podzolica DSM 27192.</title>
        <authorList>
            <person name="Aliyu H."/>
            <person name="Gorte O."/>
            <person name="Ochsenreither K."/>
        </authorList>
    </citation>
    <scope>NUCLEOTIDE SEQUENCE [LARGE SCALE GENOMIC DNA]</scope>
    <source>
        <strain evidence="2 3">DSM 27192</strain>
    </source>
</reference>
<keyword evidence="3" id="KW-1185">Reference proteome</keyword>
<dbReference type="EMBL" id="RSCD01000023">
    <property type="protein sequence ID" value="RSH83854.1"/>
    <property type="molecule type" value="Genomic_DNA"/>
</dbReference>
<proteinExistence type="predicted"/>
<dbReference type="Pfam" id="PF13460">
    <property type="entry name" value="NAD_binding_10"/>
    <property type="match status" value="1"/>
</dbReference>
<dbReference type="AlphaFoldDB" id="A0A427XY80"/>
<evidence type="ECO:0000313" key="2">
    <source>
        <dbReference type="EMBL" id="RSH83854.1"/>
    </source>
</evidence>
<name>A0A427XY80_9TREE</name>
<comment type="caution">
    <text evidence="2">The sequence shown here is derived from an EMBL/GenBank/DDBJ whole genome shotgun (WGS) entry which is preliminary data.</text>
</comment>
<dbReference type="Gene3D" id="3.40.50.720">
    <property type="entry name" value="NAD(P)-binding Rossmann-like Domain"/>
    <property type="match status" value="1"/>
</dbReference>
<dbReference type="PANTHER" id="PTHR15020:SF50">
    <property type="entry name" value="UPF0659 PROTEIN YMR090W"/>
    <property type="match status" value="1"/>
</dbReference>
<dbReference type="InterPro" id="IPR036291">
    <property type="entry name" value="NAD(P)-bd_dom_sf"/>
</dbReference>
<accession>A0A427XY80</accession>
<dbReference type="CDD" id="cd05243">
    <property type="entry name" value="SDR_a5"/>
    <property type="match status" value="1"/>
</dbReference>
<organism evidence="2 3">
    <name type="scientific">Saitozyma podzolica</name>
    <dbReference type="NCBI Taxonomy" id="1890683"/>
    <lineage>
        <taxon>Eukaryota</taxon>
        <taxon>Fungi</taxon>
        <taxon>Dikarya</taxon>
        <taxon>Basidiomycota</taxon>
        <taxon>Agaricomycotina</taxon>
        <taxon>Tremellomycetes</taxon>
        <taxon>Tremellales</taxon>
        <taxon>Trimorphomycetaceae</taxon>
        <taxon>Saitozyma</taxon>
    </lineage>
</organism>
<evidence type="ECO:0000313" key="3">
    <source>
        <dbReference type="Proteomes" id="UP000279259"/>
    </source>
</evidence>
<dbReference type="Proteomes" id="UP000279259">
    <property type="component" value="Unassembled WGS sequence"/>
</dbReference>
<sequence>MKFLVFGGGGKVSRHFARLATADGDEVVSVVRNEDHFPDLKSLGARPVVLSLETASVPSLTSFLTSERPDAVVWSAGAGGKGDKSRTRTVDFEGAVKVFDALEAANVRRLLYVGAIDVRDKTQPPPKHYTPESVEQSDRMWKAIPAYMQAKYDAEVELHTRKTLQYTVLRPGGLTLEPAGGVELGITQVGKTSRELVAQVLLAAAKTKGTEGLTIDVMDGEGTVEGELKKVVEGKVDAWTG</sequence>
<dbReference type="STRING" id="1890683.A0A427XY80"/>
<dbReference type="SUPFAM" id="SSF51735">
    <property type="entry name" value="NAD(P)-binding Rossmann-fold domains"/>
    <property type="match status" value="1"/>
</dbReference>
<dbReference type="InterPro" id="IPR016040">
    <property type="entry name" value="NAD(P)-bd_dom"/>
</dbReference>
<feature type="domain" description="NAD(P)-binding" evidence="1">
    <location>
        <begin position="7"/>
        <end position="206"/>
    </location>
</feature>